<proteinExistence type="inferred from homology"/>
<dbReference type="Pfam" id="PF00491">
    <property type="entry name" value="Arginase"/>
    <property type="match status" value="1"/>
</dbReference>
<dbReference type="EC" id="3.5.3.8" evidence="2"/>
<dbReference type="GO" id="GO:0050415">
    <property type="term" value="F:formimidoylglutamase activity"/>
    <property type="evidence" value="ECO:0007669"/>
    <property type="project" value="UniProtKB-EC"/>
</dbReference>
<dbReference type="AlphaFoldDB" id="A0A376F344"/>
<evidence type="ECO:0000256" key="1">
    <source>
        <dbReference type="PROSITE-ProRule" id="PRU00742"/>
    </source>
</evidence>
<organism evidence="2 3">
    <name type="scientific">Enterobacter asburiae</name>
    <dbReference type="NCBI Taxonomy" id="61645"/>
    <lineage>
        <taxon>Bacteria</taxon>
        <taxon>Pseudomonadati</taxon>
        <taxon>Pseudomonadota</taxon>
        <taxon>Gammaproteobacteria</taxon>
        <taxon>Enterobacterales</taxon>
        <taxon>Enterobacteriaceae</taxon>
        <taxon>Enterobacter</taxon>
        <taxon>Enterobacter cloacae complex</taxon>
    </lineage>
</organism>
<name>A0A376F344_ENTAS</name>
<dbReference type="PROSITE" id="PS51409">
    <property type="entry name" value="ARGINASE_2"/>
    <property type="match status" value="1"/>
</dbReference>
<dbReference type="SUPFAM" id="SSF52768">
    <property type="entry name" value="Arginase/deacetylase"/>
    <property type="match status" value="1"/>
</dbReference>
<accession>A0A376F344</accession>
<protein>
    <submittedName>
        <fullName evidence="2">Formimidoylglutamase</fullName>
        <ecNumber evidence="2">3.5.3.8</ecNumber>
    </submittedName>
</protein>
<gene>
    <name evidence="2" type="primary">hutG_1</name>
    <name evidence="2" type="ORF">NCTC12123_00782</name>
</gene>
<dbReference type="EMBL" id="UFYI01000007">
    <property type="protein sequence ID" value="STD18598.1"/>
    <property type="molecule type" value="Genomic_DNA"/>
</dbReference>
<dbReference type="InterPro" id="IPR023696">
    <property type="entry name" value="Ureohydrolase_dom_sf"/>
</dbReference>
<dbReference type="GO" id="GO:0046872">
    <property type="term" value="F:metal ion binding"/>
    <property type="evidence" value="ECO:0007669"/>
    <property type="project" value="InterPro"/>
</dbReference>
<dbReference type="Proteomes" id="UP000255163">
    <property type="component" value="Unassembled WGS sequence"/>
</dbReference>
<dbReference type="InterPro" id="IPR006035">
    <property type="entry name" value="Ureohydrolase"/>
</dbReference>
<comment type="similarity">
    <text evidence="1">Belongs to the arginase family.</text>
</comment>
<reference evidence="2 3" key="1">
    <citation type="submission" date="2018-06" db="EMBL/GenBank/DDBJ databases">
        <authorList>
            <consortium name="Pathogen Informatics"/>
            <person name="Doyle S."/>
        </authorList>
    </citation>
    <scope>NUCLEOTIDE SEQUENCE [LARGE SCALE GENOMIC DNA]</scope>
    <source>
        <strain evidence="2 3">NCTC12123</strain>
    </source>
</reference>
<evidence type="ECO:0000313" key="2">
    <source>
        <dbReference type="EMBL" id="STD18598.1"/>
    </source>
</evidence>
<keyword evidence="2" id="KW-0378">Hydrolase</keyword>
<evidence type="ECO:0000313" key="3">
    <source>
        <dbReference type="Proteomes" id="UP000255163"/>
    </source>
</evidence>
<dbReference type="Gene3D" id="3.40.800.10">
    <property type="entry name" value="Ureohydrolase domain"/>
    <property type="match status" value="1"/>
</dbReference>
<sequence length="178" mass="18925">MRLWRPVAETVWQGRDDSAEASSAKRIFQTIKQQGQFTPLASGIALIGFECDEGVKRNQGRPGAVQAPDMLRKALANMASHQGHDRLADMGSVYVEGGELEAAQQALSDAVTACQQSGMRTLVFGAVTKPPGRTVAACWTPSRTSGVVIINLDAHLDLRKADRATSGTPVSPAGALLR</sequence>